<dbReference type="Proteomes" id="UP000715441">
    <property type="component" value="Unassembled WGS sequence"/>
</dbReference>
<evidence type="ECO:0000256" key="2">
    <source>
        <dbReference type="ARBA" id="ARBA00022649"/>
    </source>
</evidence>
<accession>A0ABX1J7K6</accession>
<evidence type="ECO:0000313" key="4">
    <source>
        <dbReference type="Proteomes" id="UP000715441"/>
    </source>
</evidence>
<name>A0ABX1J7K6_9PSEU</name>
<dbReference type="EMBL" id="JAAXLS010000017">
    <property type="protein sequence ID" value="NKQ55772.1"/>
    <property type="molecule type" value="Genomic_DNA"/>
</dbReference>
<gene>
    <name evidence="3" type="ORF">HFP15_23120</name>
</gene>
<sequence>MTNALPYAVTFTPAARRRLAKLPFAAAAALYEHLTGPVAGNPYRLGKPLDEPFHEVWTTRRGDYRALYSIDDDEQVVTVLAVAHRRDAYRPR</sequence>
<dbReference type="InterPro" id="IPR007712">
    <property type="entry name" value="RelE/ParE_toxin"/>
</dbReference>
<organism evidence="3 4">
    <name type="scientific">Amycolatopsis acididurans</name>
    <dbReference type="NCBI Taxonomy" id="2724524"/>
    <lineage>
        <taxon>Bacteria</taxon>
        <taxon>Bacillati</taxon>
        <taxon>Actinomycetota</taxon>
        <taxon>Actinomycetes</taxon>
        <taxon>Pseudonocardiales</taxon>
        <taxon>Pseudonocardiaceae</taxon>
        <taxon>Amycolatopsis</taxon>
    </lineage>
</organism>
<comment type="similarity">
    <text evidence="1">Belongs to the RelE toxin family.</text>
</comment>
<protein>
    <submittedName>
        <fullName evidence="3">Type II toxin-antitoxin system RelE/ParE family toxin</fullName>
    </submittedName>
</protein>
<dbReference type="RefSeq" id="WP_168518812.1">
    <property type="nucleotide sequence ID" value="NZ_JAAXLS010000017.1"/>
</dbReference>
<proteinExistence type="inferred from homology"/>
<reference evidence="3 4" key="1">
    <citation type="submission" date="2020-04" db="EMBL/GenBank/DDBJ databases">
        <title>Novel species.</title>
        <authorList>
            <person name="Teo W.F.A."/>
            <person name="Lipun K."/>
            <person name="Srisuk N."/>
            <person name="Duangmal K."/>
        </authorList>
    </citation>
    <scope>NUCLEOTIDE SEQUENCE [LARGE SCALE GENOMIC DNA]</scope>
    <source>
        <strain evidence="3 4">K13G38</strain>
    </source>
</reference>
<dbReference type="Pfam" id="PF05016">
    <property type="entry name" value="ParE_toxin"/>
    <property type="match status" value="1"/>
</dbReference>
<keyword evidence="4" id="KW-1185">Reference proteome</keyword>
<comment type="caution">
    <text evidence="3">The sequence shown here is derived from an EMBL/GenBank/DDBJ whole genome shotgun (WGS) entry which is preliminary data.</text>
</comment>
<evidence type="ECO:0000313" key="3">
    <source>
        <dbReference type="EMBL" id="NKQ55772.1"/>
    </source>
</evidence>
<dbReference type="PANTHER" id="PTHR35601">
    <property type="entry name" value="TOXIN RELE"/>
    <property type="match status" value="1"/>
</dbReference>
<dbReference type="InterPro" id="IPR035093">
    <property type="entry name" value="RelE/ParE_toxin_dom_sf"/>
</dbReference>
<dbReference type="SUPFAM" id="SSF143011">
    <property type="entry name" value="RelE-like"/>
    <property type="match status" value="1"/>
</dbReference>
<evidence type="ECO:0000256" key="1">
    <source>
        <dbReference type="ARBA" id="ARBA00006226"/>
    </source>
</evidence>
<keyword evidence="2" id="KW-1277">Toxin-antitoxin system</keyword>
<dbReference type="PANTHER" id="PTHR35601:SF1">
    <property type="entry name" value="TOXIN RELE"/>
    <property type="match status" value="1"/>
</dbReference>
<dbReference type="Gene3D" id="3.30.2310.20">
    <property type="entry name" value="RelE-like"/>
    <property type="match status" value="1"/>
</dbReference>